<proteinExistence type="predicted"/>
<dbReference type="Proteomes" id="UP001286313">
    <property type="component" value="Unassembled WGS sequence"/>
</dbReference>
<comment type="caution">
    <text evidence="1">The sequence shown here is derived from an EMBL/GenBank/DDBJ whole genome shotgun (WGS) entry which is preliminary data.</text>
</comment>
<accession>A0AAE1BN44</accession>
<gene>
    <name evidence="1" type="ORF">Pcinc_039714</name>
</gene>
<dbReference type="EMBL" id="JAWQEG010006836">
    <property type="protein sequence ID" value="KAK3853761.1"/>
    <property type="molecule type" value="Genomic_DNA"/>
</dbReference>
<evidence type="ECO:0000313" key="2">
    <source>
        <dbReference type="Proteomes" id="UP001286313"/>
    </source>
</evidence>
<sequence>MTAKPNVSKNPTPKLGDDTELKLLIQPSEEVMLNLVLLEWKAIDRLSDISHSEHPHPSAIDHYSTCHMSSSQPVARGGHNTDRDLGLLKFQPVNPVTSTFIHPVLLKTPNCIILTISLQVCRDSEILGATTLEMSY</sequence>
<evidence type="ECO:0000313" key="1">
    <source>
        <dbReference type="EMBL" id="KAK3853761.1"/>
    </source>
</evidence>
<dbReference type="AlphaFoldDB" id="A0AAE1BN44"/>
<reference evidence="1" key="1">
    <citation type="submission" date="2023-10" db="EMBL/GenBank/DDBJ databases">
        <title>Genome assemblies of two species of porcelain crab, Petrolisthes cinctipes and Petrolisthes manimaculis (Anomura: Porcellanidae).</title>
        <authorList>
            <person name="Angst P."/>
        </authorList>
    </citation>
    <scope>NUCLEOTIDE SEQUENCE</scope>
    <source>
        <strain evidence="1">PB745_01</strain>
        <tissue evidence="1">Gill</tissue>
    </source>
</reference>
<organism evidence="1 2">
    <name type="scientific">Petrolisthes cinctipes</name>
    <name type="common">Flat porcelain crab</name>
    <dbReference type="NCBI Taxonomy" id="88211"/>
    <lineage>
        <taxon>Eukaryota</taxon>
        <taxon>Metazoa</taxon>
        <taxon>Ecdysozoa</taxon>
        <taxon>Arthropoda</taxon>
        <taxon>Crustacea</taxon>
        <taxon>Multicrustacea</taxon>
        <taxon>Malacostraca</taxon>
        <taxon>Eumalacostraca</taxon>
        <taxon>Eucarida</taxon>
        <taxon>Decapoda</taxon>
        <taxon>Pleocyemata</taxon>
        <taxon>Anomura</taxon>
        <taxon>Galatheoidea</taxon>
        <taxon>Porcellanidae</taxon>
        <taxon>Petrolisthes</taxon>
    </lineage>
</organism>
<keyword evidence="2" id="KW-1185">Reference proteome</keyword>
<protein>
    <submittedName>
        <fullName evidence="1">Uncharacterized protein</fullName>
    </submittedName>
</protein>
<name>A0AAE1BN44_PETCI</name>